<dbReference type="EMBL" id="KX883859">
    <property type="protein sequence ID" value="APG77881.1"/>
    <property type="molecule type" value="Genomic_RNA"/>
</dbReference>
<sequence length="804" mass="93135">MDEDKNIRERKEHLLRCIRKITKAHKGTIQLLRDSPMSGLKLIERSSKCVKDPNPLASTMSVISTKFPITVDVEKARASSLPGYFIKPKDEKDMHNHGRVLCKKEAIEWWIERKSDIADKTKRTIDFMLLGGERNVRNYQNLNWRGASIKWGQPNIERRLCKTRDPILNIEPSQRNPALAQVLMPDFVLPSLTVKPEYIDEIKSYISTDQLQGICLSGQIRSVLTQMDPAYRYLPMLPQSKESDGPLKHALMHSNFSIIVNERIKSDSLKDYTPLFDNLARVCFYAFKEDDWKPSTLFEALGSISIRGVSIREYLDNETLRETMYIKWIKVGLRMTVKAENIDGKFITSPAPTTIKIFRSKNKSGVAFSVYKGNETVNFRFGHVRGSFTHDGQTLLKIISNYTDKKELVSLFMEIAYYIRWDVDETTGKNMNAIKREIRIKIKKNPHLFIRCESKQLLNIANKIFPYELGCLKLVEASEYISYEMENPYIETNGQIRCRGARKIKLPKPTNIQPLSDEFDVKSPSLRKYLSFKRMVKNTVYFYLHREKTLREKINSGVWDWENPDLSFYTLNHSKIATSCRYALERTKNSWIPSYASVLYVFANSPSTETMASDSEFNICGFSLDLSTKSGMLQYDQNTRNYILFNQVLSRDEPVEIGEVFQKFLQGYRLNIIFPNKKTPIRSSKYLTDNANKVSNGESFITWIKGIQFLATRDYNLEYQTSQTITRQISAQGNLLDSITYINDRVPSAFSERKRRNISQIDEEVSPKLAREEIEDTSILEDVLEMDVEDTFLEDVDEFLDNDL</sequence>
<accession>A0A1L3KKE1</accession>
<name>A0A1L3KKE1_9VIRU</name>
<organism evidence="1">
    <name type="scientific">Hubei earwig virus 1</name>
    <dbReference type="NCBI Taxonomy" id="1922890"/>
    <lineage>
        <taxon>Viruses</taxon>
        <taxon>Riboviria</taxon>
    </lineage>
</organism>
<evidence type="ECO:0000313" key="1">
    <source>
        <dbReference type="EMBL" id="APG77881.1"/>
    </source>
</evidence>
<proteinExistence type="predicted"/>
<protein>
    <submittedName>
        <fullName evidence="1">Polymerase PB2</fullName>
    </submittedName>
</protein>
<reference evidence="1" key="1">
    <citation type="journal article" date="2016" name="Nature">
        <title>Redefining the invertebrate RNA virosphere.</title>
        <authorList>
            <person name="Shi M."/>
            <person name="Lin X.D."/>
            <person name="Tian J.H."/>
            <person name="Chen L.J."/>
            <person name="Chen X."/>
            <person name="Li C.X."/>
            <person name="Qin X.C."/>
            <person name="Li J."/>
            <person name="Cao J.P."/>
            <person name="Eden J.S."/>
            <person name="Buchmann J."/>
            <person name="Wang W."/>
            <person name="Xu J."/>
            <person name="Holmes E.C."/>
            <person name="Zhang Y.Z."/>
        </authorList>
    </citation>
    <scope>NUCLEOTIDE SEQUENCE</scope>
    <source>
        <strain evidence="1">GCM19162</strain>
    </source>
</reference>